<protein>
    <recommendedName>
        <fullName evidence="4">Cadherin domain-containing protein</fullName>
    </recommendedName>
</protein>
<dbReference type="VEuPathDB" id="VectorBase:BGLB026922"/>
<feature type="signal peptide" evidence="1">
    <location>
        <begin position="1"/>
        <end position="25"/>
    </location>
</feature>
<organism evidence="2 3">
    <name type="scientific">Biomphalaria glabrata</name>
    <name type="common">Bloodfluke planorb</name>
    <name type="synonym">Freshwater snail</name>
    <dbReference type="NCBI Taxonomy" id="6526"/>
    <lineage>
        <taxon>Eukaryota</taxon>
        <taxon>Metazoa</taxon>
        <taxon>Spiralia</taxon>
        <taxon>Lophotrochozoa</taxon>
        <taxon>Mollusca</taxon>
        <taxon>Gastropoda</taxon>
        <taxon>Heterobranchia</taxon>
        <taxon>Euthyneura</taxon>
        <taxon>Panpulmonata</taxon>
        <taxon>Hygrophila</taxon>
        <taxon>Lymnaeoidea</taxon>
        <taxon>Planorbidae</taxon>
        <taxon>Biomphalaria</taxon>
    </lineage>
</organism>
<name>A0A2C9L4I0_BIOGL</name>
<dbReference type="VEuPathDB" id="VectorBase:BGLAX_049796"/>
<keyword evidence="1" id="KW-0732">Signal</keyword>
<dbReference type="AlphaFoldDB" id="A0A2C9L4I0"/>
<accession>A0A2C9L4I0</accession>
<feature type="chain" id="PRO_5012406476" description="Cadherin domain-containing protein" evidence="1">
    <location>
        <begin position="26"/>
        <end position="152"/>
    </location>
</feature>
<proteinExistence type="predicted"/>
<evidence type="ECO:0000313" key="2">
    <source>
        <dbReference type="EnsemblMetazoa" id="BGLB026922-PA"/>
    </source>
</evidence>
<dbReference type="EnsemblMetazoa" id="BGLB026922-RA">
    <property type="protein sequence ID" value="BGLB026922-PA"/>
    <property type="gene ID" value="BGLB026922"/>
</dbReference>
<evidence type="ECO:0000256" key="1">
    <source>
        <dbReference type="SAM" id="SignalP"/>
    </source>
</evidence>
<sequence length="152" mass="17014">MLTYVNRMKLQVLLWALVHLGVALSGQVNIEYNKPVLKLTLPSFTTSDVGRVSFRYTVNSLQKHGVGVLTTEGWQYQTSDVSLDGADEVSAYAVIYDLHGNLKEVTLSDTDFFETGELTYRLKIQVTISCEYILGVIGVHLELTVLRVETNK</sequence>
<gene>
    <name evidence="2" type="primary">106072965</name>
</gene>
<reference evidence="2" key="1">
    <citation type="submission" date="2020-05" db="UniProtKB">
        <authorList>
            <consortium name="EnsemblMetazoa"/>
        </authorList>
    </citation>
    <scope>IDENTIFICATION</scope>
    <source>
        <strain evidence="2">BB02</strain>
    </source>
</reference>
<dbReference type="KEGG" id="bgt:106072965"/>
<dbReference type="Proteomes" id="UP000076420">
    <property type="component" value="Unassembled WGS sequence"/>
</dbReference>
<evidence type="ECO:0000313" key="3">
    <source>
        <dbReference type="Proteomes" id="UP000076420"/>
    </source>
</evidence>
<dbReference type="RefSeq" id="XP_013088884.2">
    <property type="nucleotide sequence ID" value="XM_013233430.2"/>
</dbReference>
<evidence type="ECO:0008006" key="4">
    <source>
        <dbReference type="Google" id="ProtNLM"/>
    </source>
</evidence>
<dbReference type="OrthoDB" id="4781at2759"/>